<dbReference type="OrthoDB" id="4153866at2759"/>
<proteinExistence type="inferred from homology"/>
<dbReference type="Proteomes" id="UP001146351">
    <property type="component" value="Unassembled WGS sequence"/>
</dbReference>
<dbReference type="AlphaFoldDB" id="A0A9W9HLQ0"/>
<sequence>MFIPCPRLQCRCHAQPGCKHVLYCRVLQRPFCTLLVILNVHVLYVNDISNHYSGIIYLCSLALSPCLATRIMTTDVASRFFQLSLLAVPASRLISGSSTRISAPAIPLAPSRRVMLCAIRYSVYFANTTQPPMVLNLWIAAISSVFSRVTHPTLVLLLDFKADGDELWTRVMDHLQPLREHGFSGFRNGSAMDSRPVTVVAMGDVPLRRVLDDNPHGDIFYDALGTLALSSPEFFDSFPGQCLLSRTASRHRWTFGRLSMSSRSSQLARVRDQIRAAHDRGLKVRYWGTPTWPVGLRDYVWRVLVREGADMLNVDDLAGAKQDWRYRMWW</sequence>
<dbReference type="SUPFAM" id="SSF51695">
    <property type="entry name" value="PLC-like phosphodiesterases"/>
    <property type="match status" value="1"/>
</dbReference>
<dbReference type="PANTHER" id="PTHR31571:SF1">
    <property type="entry name" value="ALTERED INHERITANCE OF MITOCHONDRIA PROTEIN 6"/>
    <property type="match status" value="1"/>
</dbReference>
<dbReference type="EMBL" id="JAPQKO010000008">
    <property type="protein sequence ID" value="KAJ5151757.1"/>
    <property type="molecule type" value="Genomic_DNA"/>
</dbReference>
<reference evidence="3" key="1">
    <citation type="submission" date="2022-11" db="EMBL/GenBank/DDBJ databases">
        <authorList>
            <person name="Petersen C."/>
        </authorList>
    </citation>
    <scope>NUCLEOTIDE SEQUENCE</scope>
    <source>
        <strain evidence="3">IBT 21917</strain>
    </source>
</reference>
<keyword evidence="4" id="KW-1185">Reference proteome</keyword>
<evidence type="ECO:0000313" key="3">
    <source>
        <dbReference type="EMBL" id="KAJ5151757.1"/>
    </source>
</evidence>
<organism evidence="3 4">
    <name type="scientific">Penicillium capsulatum</name>
    <dbReference type="NCBI Taxonomy" id="69766"/>
    <lineage>
        <taxon>Eukaryota</taxon>
        <taxon>Fungi</taxon>
        <taxon>Dikarya</taxon>
        <taxon>Ascomycota</taxon>
        <taxon>Pezizomycotina</taxon>
        <taxon>Eurotiomycetes</taxon>
        <taxon>Eurotiomycetidae</taxon>
        <taxon>Eurotiales</taxon>
        <taxon>Aspergillaceae</taxon>
        <taxon>Penicillium</taxon>
    </lineage>
</organism>
<dbReference type="GO" id="GO:0008081">
    <property type="term" value="F:phosphoric diester hydrolase activity"/>
    <property type="evidence" value="ECO:0007669"/>
    <property type="project" value="InterPro"/>
</dbReference>
<comment type="similarity">
    <text evidence="1">Belongs to the AIM6 family.</text>
</comment>
<reference evidence="3" key="2">
    <citation type="journal article" date="2023" name="IMA Fungus">
        <title>Comparative genomic study of the Penicillium genus elucidates a diverse pangenome and 15 lateral gene transfer events.</title>
        <authorList>
            <person name="Petersen C."/>
            <person name="Sorensen T."/>
            <person name="Nielsen M.R."/>
            <person name="Sondergaard T.E."/>
            <person name="Sorensen J.L."/>
            <person name="Fitzpatrick D.A."/>
            <person name="Frisvad J.C."/>
            <person name="Nielsen K.L."/>
        </authorList>
    </citation>
    <scope>NUCLEOTIDE SEQUENCE</scope>
    <source>
        <strain evidence="3">IBT 21917</strain>
    </source>
</reference>
<comment type="caution">
    <text evidence="3">The sequence shown here is derived from an EMBL/GenBank/DDBJ whole genome shotgun (WGS) entry which is preliminary data.</text>
</comment>
<evidence type="ECO:0000313" key="4">
    <source>
        <dbReference type="Proteomes" id="UP001146351"/>
    </source>
</evidence>
<evidence type="ECO:0000256" key="1">
    <source>
        <dbReference type="ARBA" id="ARBA00008858"/>
    </source>
</evidence>
<name>A0A9W9HLQ0_9EURO</name>
<dbReference type="PANTHER" id="PTHR31571">
    <property type="entry name" value="ALTERED INHERITANCE OF MITOCHONDRIA PROTEIN 6"/>
    <property type="match status" value="1"/>
</dbReference>
<evidence type="ECO:0000256" key="2">
    <source>
        <dbReference type="ARBA" id="ARBA00014286"/>
    </source>
</evidence>
<accession>A0A9W9HLQ0</accession>
<gene>
    <name evidence="3" type="ORF">N7492_010052</name>
</gene>
<dbReference type="InterPro" id="IPR017946">
    <property type="entry name" value="PLC-like_Pdiesterase_TIM-brl"/>
</dbReference>
<dbReference type="GO" id="GO:0006629">
    <property type="term" value="P:lipid metabolic process"/>
    <property type="evidence" value="ECO:0007669"/>
    <property type="project" value="InterPro"/>
</dbReference>
<dbReference type="InterPro" id="IPR051236">
    <property type="entry name" value="HAT_RTT109-like"/>
</dbReference>
<protein>
    <recommendedName>
        <fullName evidence="2">Altered inheritance of mitochondria protein 6</fullName>
    </recommendedName>
</protein>